<name>A0ABD5NSR2_9EURY</name>
<dbReference type="EMBL" id="JBHSAQ010000014">
    <property type="protein sequence ID" value="MFC3959955.1"/>
    <property type="molecule type" value="Genomic_DNA"/>
</dbReference>
<feature type="transmembrane region" description="Helical" evidence="1">
    <location>
        <begin position="193"/>
        <end position="214"/>
    </location>
</feature>
<proteinExistence type="predicted"/>
<comment type="caution">
    <text evidence="2">The sequence shown here is derived from an EMBL/GenBank/DDBJ whole genome shotgun (WGS) entry which is preliminary data.</text>
</comment>
<feature type="transmembrane region" description="Helical" evidence="1">
    <location>
        <begin position="220"/>
        <end position="244"/>
    </location>
</feature>
<feature type="transmembrane region" description="Helical" evidence="1">
    <location>
        <begin position="348"/>
        <end position="368"/>
    </location>
</feature>
<dbReference type="Proteomes" id="UP001595846">
    <property type="component" value="Unassembled WGS sequence"/>
</dbReference>
<keyword evidence="1" id="KW-0472">Membrane</keyword>
<feature type="transmembrane region" description="Helical" evidence="1">
    <location>
        <begin position="86"/>
        <end position="105"/>
    </location>
</feature>
<feature type="transmembrane region" description="Helical" evidence="1">
    <location>
        <begin position="12"/>
        <end position="32"/>
    </location>
</feature>
<feature type="transmembrane region" description="Helical" evidence="1">
    <location>
        <begin position="155"/>
        <end position="181"/>
    </location>
</feature>
<dbReference type="InterPro" id="IPR002749">
    <property type="entry name" value="DUF63"/>
</dbReference>
<protein>
    <submittedName>
        <fullName evidence="2">DUF63 family protein</fullName>
    </submittedName>
</protein>
<evidence type="ECO:0000313" key="3">
    <source>
        <dbReference type="Proteomes" id="UP001595846"/>
    </source>
</evidence>
<keyword evidence="1" id="KW-1133">Transmembrane helix</keyword>
<dbReference type="RefSeq" id="WP_256531530.1">
    <property type="nucleotide sequence ID" value="NZ_CP101824.1"/>
</dbReference>
<reference evidence="2 3" key="1">
    <citation type="journal article" date="2019" name="Int. J. Syst. Evol. Microbiol.">
        <title>The Global Catalogue of Microorganisms (GCM) 10K type strain sequencing project: providing services to taxonomists for standard genome sequencing and annotation.</title>
        <authorList>
            <consortium name="The Broad Institute Genomics Platform"/>
            <consortium name="The Broad Institute Genome Sequencing Center for Infectious Disease"/>
            <person name="Wu L."/>
            <person name="Ma J."/>
        </authorList>
    </citation>
    <scope>NUCLEOTIDE SEQUENCE [LARGE SCALE GENOMIC DNA]</scope>
    <source>
        <strain evidence="2 3">IBRC-M 10256</strain>
    </source>
</reference>
<dbReference type="Pfam" id="PF01889">
    <property type="entry name" value="DUF63"/>
    <property type="match status" value="1"/>
</dbReference>
<gene>
    <name evidence="2" type="ORF">ACFOUR_16460</name>
</gene>
<dbReference type="AlphaFoldDB" id="A0ABD5NSR2"/>
<evidence type="ECO:0000256" key="1">
    <source>
        <dbReference type="SAM" id="Phobius"/>
    </source>
</evidence>
<keyword evidence="1" id="KW-0812">Transmembrane</keyword>
<dbReference type="PANTHER" id="PTHR40700:SF1">
    <property type="entry name" value="DUF63 DOMAIN-CONTAINING PROTEIN"/>
    <property type="match status" value="1"/>
</dbReference>
<feature type="transmembrane region" description="Helical" evidence="1">
    <location>
        <begin position="117"/>
        <end position="135"/>
    </location>
</feature>
<dbReference type="GeneID" id="73904278"/>
<dbReference type="PANTHER" id="PTHR40700">
    <property type="entry name" value="HYPOTHETICAL MEMBRANE PROTEIN, CONSERVED, DUF63 FAMILY"/>
    <property type="match status" value="1"/>
</dbReference>
<accession>A0ABD5NSR2</accession>
<evidence type="ECO:0000313" key="2">
    <source>
        <dbReference type="EMBL" id="MFC3959955.1"/>
    </source>
</evidence>
<feature type="transmembrane region" description="Helical" evidence="1">
    <location>
        <begin position="318"/>
        <end position="336"/>
    </location>
</feature>
<organism evidence="2 3">
    <name type="scientific">Halovivax cerinus</name>
    <dbReference type="NCBI Taxonomy" id="1487865"/>
    <lineage>
        <taxon>Archaea</taxon>
        <taxon>Methanobacteriati</taxon>
        <taxon>Methanobacteriota</taxon>
        <taxon>Stenosarchaea group</taxon>
        <taxon>Halobacteria</taxon>
        <taxon>Halobacteriales</taxon>
        <taxon>Natrialbaceae</taxon>
        <taxon>Halovivax</taxon>
    </lineage>
</organism>
<sequence length="374" mass="40551">MQKYVDRYGAERVWAAMVVTVFGGLALLAALFPHRVYVEFLWEYFWAPVVADANGWSCVAWAGGSVEPCSTAGPGAGPTATPGYTYVSYGGYIPTLLLLLTGFIFAIRRLDVDRYRAGFWGLFPFMLFGGALRTVEDANVAVRAETGEAALSLPWQALLISPFIYVVVAVIALVSLVVAIWLERRDYVPGYEYALAGIGTTLLALSLVVLARWASVGGYGFFPLLAITVLVVASAITAVVWLAIQRFAPELNRGTEYMGIAILWAHTIDGTANVIGLDWATAFGLPGNLNPKHPVNAAIQNIMARYLPESIATVTGDVWPFLLVKVAAAVFIIWVFNEEVFEESPRFTIMLMLTVVAVGLGPGTRDVLRATFGV</sequence>
<keyword evidence="3" id="KW-1185">Reference proteome</keyword>